<dbReference type="Proteomes" id="UP001218488">
    <property type="component" value="Chromosome"/>
</dbReference>
<dbReference type="EMBL" id="CP121752">
    <property type="protein sequence ID" value="WGD97895.1"/>
    <property type="molecule type" value="Genomic_DNA"/>
</dbReference>
<accession>A0AC61YRM5</accession>
<sequence>MYIFNQLEQWATFFVQIIIPILTFFITCGQYFLQKNEEKAQKEYTKLTNYIQNGTNNEMYINVTHNKEAEEYFALQNEVEKTKRKILKFGNFSSKFDTFFIISIFITSVILLINIASSVWDAKFGIIKNFPKISFIIMNTFQGIGELVLNLIFGLIIVFLIKLIFSFRRKTSINNFISYINILFISLGSFFTFKVFKNINLGEKFNEMFSMSSELNENFTILSLIEFIQPILIVLLILTTLIVGRFLISMVLLKENYFSKKSKNNFILSILALCVIPFFVY</sequence>
<name>A0AC61YRM5_BACIA</name>
<reference evidence="1" key="1">
    <citation type="submission" date="2025-02" db="EMBL/GenBank/DDBJ databases">
        <title>Complete genome sequences of 52 Bacillus and Priestia strains isolated from West-African fermentations and 26 reference strains from the DSMZ collection.</title>
        <authorList>
            <person name="Wiedenbein E.S."/>
            <person name="Canoy T.S."/>
            <person name="Hui Y."/>
            <person name="Parkouda C."/>
            <person name="Dawende C."/>
            <person name="Ametefe E."/>
            <person name="Jespersen L."/>
            <person name="Nielsen D.S."/>
        </authorList>
    </citation>
    <scope>NUCLEOTIDE SEQUENCE</scope>
    <source>
        <strain evidence="1">PRO33</strain>
    </source>
</reference>
<protein>
    <submittedName>
        <fullName evidence="1">Uncharacterized protein</fullName>
    </submittedName>
</protein>
<organism evidence="1 2">
    <name type="scientific">Bacillus safensis</name>
    <dbReference type="NCBI Taxonomy" id="561879"/>
    <lineage>
        <taxon>Bacteria</taxon>
        <taxon>Bacillati</taxon>
        <taxon>Bacillota</taxon>
        <taxon>Bacilli</taxon>
        <taxon>Bacillales</taxon>
        <taxon>Bacillaceae</taxon>
        <taxon>Bacillus</taxon>
    </lineage>
</organism>
<proteinExistence type="predicted"/>
<evidence type="ECO:0000313" key="1">
    <source>
        <dbReference type="EMBL" id="WGD97895.1"/>
    </source>
</evidence>
<gene>
    <name evidence="1" type="ORF">P5627_00300</name>
</gene>
<evidence type="ECO:0000313" key="2">
    <source>
        <dbReference type="Proteomes" id="UP001218488"/>
    </source>
</evidence>